<proteinExistence type="predicted"/>
<evidence type="ECO:0000313" key="2">
    <source>
        <dbReference type="Proteomes" id="UP000054282"/>
    </source>
</evidence>
<reference evidence="2" key="1">
    <citation type="submission" date="2006-09" db="EMBL/GenBank/DDBJ databases">
        <title>Annotation of Plasmodium falciparum Dd2.</title>
        <authorList>
            <consortium name="The Broad Institute Genome Sequencing Platform"/>
            <person name="Volkman S.K."/>
            <person name="Neafsey D.E."/>
            <person name="Dash A.P."/>
            <person name="Chitnis C.E."/>
            <person name="Hartl D.L."/>
            <person name="Young S.K."/>
            <person name="Zeng Q."/>
            <person name="Koehrsen M."/>
            <person name="Alvarado L."/>
            <person name="Berlin A."/>
            <person name="Borenstein D."/>
            <person name="Chapman S.B."/>
            <person name="Chen Z."/>
            <person name="Engels R."/>
            <person name="Freedman E."/>
            <person name="Gellesch M."/>
            <person name="Goldberg J."/>
            <person name="Griggs A."/>
            <person name="Gujja S."/>
            <person name="Heilman E.R."/>
            <person name="Heiman D.I."/>
            <person name="Howarth C."/>
            <person name="Jen D."/>
            <person name="Larson L."/>
            <person name="Mehta T."/>
            <person name="Neiman D."/>
            <person name="Park D."/>
            <person name="Pearson M."/>
            <person name="Roberts A."/>
            <person name="Saif S."/>
            <person name="Shea T."/>
            <person name="Shenoy N."/>
            <person name="Sisk P."/>
            <person name="Stolte C."/>
            <person name="Sykes S."/>
            <person name="Walk T."/>
            <person name="White J."/>
            <person name="Yandava C."/>
            <person name="Haas B."/>
            <person name="Henn M.R."/>
            <person name="Nusbaum C."/>
            <person name="Birren B."/>
        </authorList>
    </citation>
    <scope>NUCLEOTIDE SEQUENCE [LARGE SCALE GENOMIC DNA]</scope>
</reference>
<organism evidence="1 2">
    <name type="scientific">Plasmodium falciparum (isolate Dd2)</name>
    <dbReference type="NCBI Taxonomy" id="57267"/>
    <lineage>
        <taxon>Eukaryota</taxon>
        <taxon>Sar</taxon>
        <taxon>Alveolata</taxon>
        <taxon>Apicomplexa</taxon>
        <taxon>Aconoidasida</taxon>
        <taxon>Haemosporida</taxon>
        <taxon>Plasmodiidae</taxon>
        <taxon>Plasmodium</taxon>
        <taxon>Plasmodium (Laverania)</taxon>
    </lineage>
</organism>
<dbReference type="KEGG" id="pfd:PFDG_05283"/>
<accession>A0A0L7MA44</accession>
<name>A0A0L7MA44_PLAF4</name>
<sequence>MISYNSEIKSNKENNSLEMNAKYLNVQYVHIPTSYKDTLNLFCTIILKEEPSNLIATSYLGYVSFIDEFNFSLFNFYESFVPGEKTLQ</sequence>
<protein>
    <submittedName>
        <fullName evidence="1">Uncharacterized protein</fullName>
    </submittedName>
</protein>
<reference evidence="2" key="2">
    <citation type="submission" date="2006-09" db="EMBL/GenBank/DDBJ databases">
        <title>The genome sequence of Plasmodium falciparum Dd2.</title>
        <authorList>
            <consortium name="The Broad Institute Genome Sequencing Platform"/>
            <person name="Birren B."/>
            <person name="Lander E."/>
            <person name="Galagan J."/>
            <person name="Nusbaum C."/>
            <person name="Devon K."/>
            <person name="Henn M."/>
            <person name="Jaffe D."/>
            <person name="Butler J."/>
            <person name="Alvarez P."/>
            <person name="Gnerre S."/>
            <person name="Grabherr M."/>
            <person name="Kleber M."/>
            <person name="Mauceli E."/>
            <person name="Brockman W."/>
            <person name="MacCallum I.A."/>
            <person name="Rounsley S."/>
            <person name="Young S."/>
            <person name="LaButti K."/>
            <person name="Pushparaj V."/>
            <person name="DeCaprio D."/>
            <person name="Crawford M."/>
            <person name="Koehrsen M."/>
            <person name="Engels R."/>
            <person name="Montgomery P."/>
            <person name="Pearson M."/>
            <person name="Howarth C."/>
            <person name="Larson L."/>
            <person name="Luoma S."/>
            <person name="White J."/>
            <person name="Kodira C."/>
            <person name="Zeng Q."/>
            <person name="O'Leary S."/>
            <person name="Yandava C."/>
            <person name="Alvarado L."/>
            <person name="Wirth D."/>
            <person name="Volkman S."/>
            <person name="Hartl D."/>
        </authorList>
    </citation>
    <scope>NUCLEOTIDE SEQUENCE [LARGE SCALE GENOMIC DNA]</scope>
</reference>
<dbReference type="EMBL" id="GG703050">
    <property type="protein sequence ID" value="KOB89729.1"/>
    <property type="molecule type" value="Genomic_DNA"/>
</dbReference>
<dbReference type="AlphaFoldDB" id="A0A0L7MA44"/>
<dbReference type="Proteomes" id="UP000054282">
    <property type="component" value="Unassembled WGS sequence"/>
</dbReference>
<evidence type="ECO:0000313" key="1">
    <source>
        <dbReference type="EMBL" id="KOB89729.1"/>
    </source>
</evidence>
<gene>
    <name evidence="1" type="ORF">PFDG_05283</name>
</gene>